<evidence type="ECO:0000313" key="1">
    <source>
        <dbReference type="EMBL" id="KAF7317304.1"/>
    </source>
</evidence>
<dbReference type="EMBL" id="JACAZE010000005">
    <property type="protein sequence ID" value="KAF7317304.1"/>
    <property type="molecule type" value="Genomic_DNA"/>
</dbReference>
<keyword evidence="2" id="KW-1185">Reference proteome</keyword>
<proteinExistence type="predicted"/>
<dbReference type="PANTHER" id="PTHR46177">
    <property type="entry name" value="INTEGRASE CATALYTIC DOMAIN-CONTAINING PROTEIN"/>
    <property type="match status" value="1"/>
</dbReference>
<evidence type="ECO:0008006" key="3">
    <source>
        <dbReference type="Google" id="ProtNLM"/>
    </source>
</evidence>
<dbReference type="Proteomes" id="UP000613580">
    <property type="component" value="Unassembled WGS sequence"/>
</dbReference>
<dbReference type="OrthoDB" id="5946233at2759"/>
<dbReference type="PANTHER" id="PTHR46177:SF1">
    <property type="entry name" value="INTEGRASE CATALYTIC DOMAIN-CONTAINING PROTEIN"/>
    <property type="match status" value="1"/>
</dbReference>
<dbReference type="AlphaFoldDB" id="A0A8H6WM10"/>
<accession>A0A8H6WM10</accession>
<reference evidence="1" key="1">
    <citation type="submission" date="2020-05" db="EMBL/GenBank/DDBJ databases">
        <title>Mycena genomes resolve the evolution of fungal bioluminescence.</title>
        <authorList>
            <person name="Tsai I.J."/>
        </authorList>
    </citation>
    <scope>NUCLEOTIDE SEQUENCE</scope>
    <source>
        <strain evidence="1">110903Hualien_Pintung</strain>
    </source>
</reference>
<organism evidence="1 2">
    <name type="scientific">Mycena chlorophos</name>
    <name type="common">Agaric fungus</name>
    <name type="synonym">Agaricus chlorophos</name>
    <dbReference type="NCBI Taxonomy" id="658473"/>
    <lineage>
        <taxon>Eukaryota</taxon>
        <taxon>Fungi</taxon>
        <taxon>Dikarya</taxon>
        <taxon>Basidiomycota</taxon>
        <taxon>Agaricomycotina</taxon>
        <taxon>Agaricomycetes</taxon>
        <taxon>Agaricomycetidae</taxon>
        <taxon>Agaricales</taxon>
        <taxon>Marasmiineae</taxon>
        <taxon>Mycenaceae</taxon>
        <taxon>Mycena</taxon>
    </lineage>
</organism>
<comment type="caution">
    <text evidence="1">The sequence shown here is derived from an EMBL/GenBank/DDBJ whole genome shotgun (WGS) entry which is preliminary data.</text>
</comment>
<evidence type="ECO:0000313" key="2">
    <source>
        <dbReference type="Proteomes" id="UP000613580"/>
    </source>
</evidence>
<protein>
    <recommendedName>
        <fullName evidence="3">Integrase catalytic domain-containing protein</fullName>
    </recommendedName>
</protein>
<sequence>MAKTELPPADWLRERVNHYYHLRYDDKKSANQIMLDMVDDLGLNPQKYSVGSKTVSRVRSQLNLRGTRQQKVADLQTVAAGNEPEWHPLVRSIKYAFPNQGARTLVSTLLQEHSLKVPEDDILKYLHQIEPEAVRVRRYRSKMVRGKFYSAGVMEIISFDQHDKWHPFGLYLHLGIDPYNGELHWLKIYWTNRNPVLITSYYLEAMRSLGGVPMLTFSDPGRENNGIANVQSTIRQRYDPSLLGTVQHKWFFDKMNIKAEIGWSVLRANFSPGFEDLLLKGERMGDSNFPLPLARHSLPSGRAGRVEKTFQ</sequence>
<name>A0A8H6WM10_MYCCL</name>
<gene>
    <name evidence="1" type="ORF">HMN09_00465900</name>
</gene>